<sequence>MDRAPKARGRAALPAAPAPQAHEFPLYLNKQYEATTRSALPGTSLWRFGATGHTQLGFDCENAALLARHQAAPLQASSASYRPYERLGAGSWRLRGVGPAAGGRKTMTVARISAGEASRQTAFVVIRINGQLFAVSADLLVMPLEGGPGSQKQAAQQPLVTSAGDICGGSSISGVTVDGSSGGAATTTGGSGSRGGAQLMHCVLLSAAEVAPLLQAATASTAGSGSGESSGCGGDRHGVLLTPTLAHITRCDVYLGEGNLHGYLVHLQLPHQLPPLTPAVAASPAAPPAALAPQPQPRIQLQPLAAGSKQQAWQPQSRPAGKAAKPATAAAVEDVPVAAGACQQQARLQAQGFAKGLCVAQPAEGLSGGVAAVASEDEAEAAGAGTVQAAREPGAQNRQQPEALGQGWRLQSREAVGVAEACMATHVRSALHDTRDTDPADLLLQPANLLAAAATAGAASLPAAALAPSSAATAAVSTALSGEGATSASGRGTRPHHTVFVRLCRADKLLLDRHKNGDGGVVLGDGWAFEPSCAPQAPQRSTRTQGCCIRLLPPSARSPAGAGADMGADAGAGARPAGTAGCAGEHAAVADAAVLAAGAGEQRATGRSCYSRFQCSAAQAVFVAAALEEPGPAASGSSTSGSASRPGGQLLQPLWARLCVDAARGHWTLSLPADAAGQRLLGLPAPAQAQAQEKDSQPHQGQVPACGPGACPLDVCGCAAHVVTLLPPLSAGLHEGGAEGTTATGAQREQSAGGSIPADAAGSGRPVLLLTLRLRRRELEAAAGAPPAAPCSAGAPCLLLSAMAPTLPLQWALVQAVEATAAAAAAAPAAAGAFPMQVQPQAAAAASAPVREAGRLSGGRCALGAEVDDARWASGAAEVELDDAEGLTAPAGEEARMQVLQQRQQQQQQQQLPHSHHQHLPRQQSLPVPPPPQQQQHLPAHLLPTKRRAPSVEPDREACAEPGGPTVAGLGSAATAGGAGPVVAGLGASVGAEVRGHGGRHAEEQHQQWPHHRQHDRCVRARSTEPPTQLGPPALAAHAQPPHQCVQRSCPAAAQRVAAAVAAAQGQPCVSFVMEVLWPGSGKSALQPPQQAQEQVQSISGGNGDSDEECGGNTPWVASECGGEGAEGVEYRDQLAAAARVVLSLGQRLAEAEAARAELAARLEASERRLAAVRAAVWEGG</sequence>
<dbReference type="OrthoDB" id="552537at2759"/>
<feature type="compositionally biased region" description="Basic and acidic residues" evidence="2">
    <location>
        <begin position="996"/>
        <end position="1006"/>
    </location>
</feature>
<protein>
    <submittedName>
        <fullName evidence="3">Uncharacterized protein</fullName>
    </submittedName>
</protein>
<feature type="compositionally biased region" description="Polar residues" evidence="2">
    <location>
        <begin position="308"/>
        <end position="317"/>
    </location>
</feature>
<evidence type="ECO:0000256" key="1">
    <source>
        <dbReference type="SAM" id="Coils"/>
    </source>
</evidence>
<name>A0A835WIC9_9CHLO</name>
<feature type="region of interest" description="Disordered" evidence="2">
    <location>
        <begin position="1082"/>
        <end position="1119"/>
    </location>
</feature>
<organism evidence="3 4">
    <name type="scientific">Chlamydomonas schloesseri</name>
    <dbReference type="NCBI Taxonomy" id="2026947"/>
    <lineage>
        <taxon>Eukaryota</taxon>
        <taxon>Viridiplantae</taxon>
        <taxon>Chlorophyta</taxon>
        <taxon>core chlorophytes</taxon>
        <taxon>Chlorophyceae</taxon>
        <taxon>CS clade</taxon>
        <taxon>Chlamydomonadales</taxon>
        <taxon>Chlamydomonadaceae</taxon>
        <taxon>Chlamydomonas</taxon>
    </lineage>
</organism>
<evidence type="ECO:0000313" key="3">
    <source>
        <dbReference type="EMBL" id="KAG2448000.1"/>
    </source>
</evidence>
<feature type="compositionally biased region" description="Low complexity" evidence="2">
    <location>
        <begin position="1087"/>
        <end position="1097"/>
    </location>
</feature>
<feature type="compositionally biased region" description="Low complexity" evidence="2">
    <location>
        <begin position="934"/>
        <end position="943"/>
    </location>
</feature>
<evidence type="ECO:0000313" key="4">
    <source>
        <dbReference type="Proteomes" id="UP000613740"/>
    </source>
</evidence>
<feature type="region of interest" description="Disordered" evidence="2">
    <location>
        <begin position="307"/>
        <end position="327"/>
    </location>
</feature>
<feature type="region of interest" description="Disordered" evidence="2">
    <location>
        <begin position="996"/>
        <end position="1030"/>
    </location>
</feature>
<feature type="coiled-coil region" evidence="1">
    <location>
        <begin position="1149"/>
        <end position="1176"/>
    </location>
</feature>
<feature type="compositionally biased region" description="Low complexity" evidence="2">
    <location>
        <begin position="900"/>
        <end position="913"/>
    </location>
</feature>
<feature type="region of interest" description="Disordered" evidence="2">
    <location>
        <begin position="896"/>
        <end position="972"/>
    </location>
</feature>
<dbReference type="AlphaFoldDB" id="A0A835WIC9"/>
<keyword evidence="4" id="KW-1185">Reference proteome</keyword>
<dbReference type="Proteomes" id="UP000613740">
    <property type="component" value="Unassembled WGS sequence"/>
</dbReference>
<feature type="region of interest" description="Disordered" evidence="2">
    <location>
        <begin position="736"/>
        <end position="760"/>
    </location>
</feature>
<feature type="region of interest" description="Disordered" evidence="2">
    <location>
        <begin position="557"/>
        <end position="577"/>
    </location>
</feature>
<gene>
    <name evidence="3" type="ORF">HYH02_007028</name>
</gene>
<comment type="caution">
    <text evidence="3">The sequence shown here is derived from an EMBL/GenBank/DDBJ whole genome shotgun (WGS) entry which is preliminary data.</text>
</comment>
<proteinExistence type="predicted"/>
<accession>A0A835WIC9</accession>
<keyword evidence="1" id="KW-0175">Coiled coil</keyword>
<dbReference type="EMBL" id="JAEHOD010000019">
    <property type="protein sequence ID" value="KAG2448000.1"/>
    <property type="molecule type" value="Genomic_DNA"/>
</dbReference>
<reference evidence="3" key="1">
    <citation type="journal article" date="2020" name="bioRxiv">
        <title>Comparative genomics of Chlamydomonas.</title>
        <authorList>
            <person name="Craig R.J."/>
            <person name="Hasan A.R."/>
            <person name="Ness R.W."/>
            <person name="Keightley P.D."/>
        </authorList>
    </citation>
    <scope>NUCLEOTIDE SEQUENCE</scope>
    <source>
        <strain evidence="3">CCAP 11/173</strain>
    </source>
</reference>
<evidence type="ECO:0000256" key="2">
    <source>
        <dbReference type="SAM" id="MobiDB-lite"/>
    </source>
</evidence>